<sequence>MNSRNGSASKVRERLKGLAKVKKRLASGRTVIYCYAWRGGPLLKDKAGNPLQPGDPLLMRAFVEATKDRFVDPTENLNKLITEYKSSTDFTKLSLKSQKEYNRYLDKIRDKFGLMSLVAIQDKRSRGKFKEWRDGMSDKPRAADFAWMVLARVLSVAKDRGRISTNQAERGGRIYSADRTENIWTEDHLAALFAVASEEIKAAVVMALWTGQRKGDLLRAPWSDYDGHHIKVKQGKTGARVKIPASAELRELLDNMPRISPVILTNKRDKTPWTSDGFNSSWSKTKIKANITDLTFHDLRGTAVTRLALADCSVAQIASITGHSLKDVEGILDAHYLGGKSALADEAIRKLERFRLKSNEKEKPA</sequence>
<accession>A0A0D0K8R3</accession>
<dbReference type="Pfam" id="PF00589">
    <property type="entry name" value="Phage_integrase"/>
    <property type="match status" value="1"/>
</dbReference>
<gene>
    <name evidence="6" type="ORF">RU07_02385</name>
</gene>
<dbReference type="SUPFAM" id="SSF56349">
    <property type="entry name" value="DNA breaking-rejoining enzymes"/>
    <property type="match status" value="1"/>
</dbReference>
<dbReference type="GO" id="GO:0006310">
    <property type="term" value="P:DNA recombination"/>
    <property type="evidence" value="ECO:0007669"/>
    <property type="project" value="UniProtKB-KW"/>
</dbReference>
<evidence type="ECO:0000256" key="1">
    <source>
        <dbReference type="ARBA" id="ARBA00008857"/>
    </source>
</evidence>
<dbReference type="PROSITE" id="PS51898">
    <property type="entry name" value="TYR_RECOMBINASE"/>
    <property type="match status" value="1"/>
</dbReference>
<dbReference type="InterPro" id="IPR011010">
    <property type="entry name" value="DNA_brk_join_enz"/>
</dbReference>
<dbReference type="GO" id="GO:0015074">
    <property type="term" value="P:DNA integration"/>
    <property type="evidence" value="ECO:0007669"/>
    <property type="project" value="UniProtKB-KW"/>
</dbReference>
<dbReference type="InterPro" id="IPR002104">
    <property type="entry name" value="Integrase_catalytic"/>
</dbReference>
<proteinExistence type="inferred from homology"/>
<evidence type="ECO:0000256" key="4">
    <source>
        <dbReference type="ARBA" id="ARBA00023172"/>
    </source>
</evidence>
<dbReference type="AlphaFoldDB" id="A0A0D0K8R3"/>
<comment type="caution">
    <text evidence="6">The sequence shown here is derived from an EMBL/GenBank/DDBJ whole genome shotgun (WGS) entry which is preliminary data.</text>
</comment>
<evidence type="ECO:0000259" key="5">
    <source>
        <dbReference type="PROSITE" id="PS51898"/>
    </source>
</evidence>
<dbReference type="PANTHER" id="PTHR30629">
    <property type="entry name" value="PROPHAGE INTEGRASE"/>
    <property type="match status" value="1"/>
</dbReference>
<name>A0A0D0K8R3_AGRTU</name>
<dbReference type="EMBL" id="JXQV01000003">
    <property type="protein sequence ID" value="KIQ05063.1"/>
    <property type="molecule type" value="Genomic_DNA"/>
</dbReference>
<evidence type="ECO:0000313" key="6">
    <source>
        <dbReference type="EMBL" id="KIQ05063.1"/>
    </source>
</evidence>
<dbReference type="PANTHER" id="PTHR30629:SF2">
    <property type="entry name" value="PROPHAGE INTEGRASE INTS-RELATED"/>
    <property type="match status" value="1"/>
</dbReference>
<protein>
    <submittedName>
        <fullName evidence="6">Integrase</fullName>
    </submittedName>
</protein>
<dbReference type="Proteomes" id="UP000035017">
    <property type="component" value="Unassembled WGS sequence"/>
</dbReference>
<dbReference type="InterPro" id="IPR050808">
    <property type="entry name" value="Phage_Integrase"/>
</dbReference>
<evidence type="ECO:0000256" key="2">
    <source>
        <dbReference type="ARBA" id="ARBA00022908"/>
    </source>
</evidence>
<dbReference type="Gene3D" id="1.10.150.130">
    <property type="match status" value="1"/>
</dbReference>
<keyword evidence="2" id="KW-0229">DNA integration</keyword>
<keyword evidence="3" id="KW-0238">DNA-binding</keyword>
<dbReference type="InterPro" id="IPR010998">
    <property type="entry name" value="Integrase_recombinase_N"/>
</dbReference>
<dbReference type="GO" id="GO:0003677">
    <property type="term" value="F:DNA binding"/>
    <property type="evidence" value="ECO:0007669"/>
    <property type="project" value="UniProtKB-KW"/>
</dbReference>
<organism evidence="6 7">
    <name type="scientific">Agrobacterium tumefaciens</name>
    <dbReference type="NCBI Taxonomy" id="358"/>
    <lineage>
        <taxon>Bacteria</taxon>
        <taxon>Pseudomonadati</taxon>
        <taxon>Pseudomonadota</taxon>
        <taxon>Alphaproteobacteria</taxon>
        <taxon>Hyphomicrobiales</taxon>
        <taxon>Rhizobiaceae</taxon>
        <taxon>Rhizobium/Agrobacterium group</taxon>
        <taxon>Agrobacterium</taxon>
        <taxon>Agrobacterium tumefaciens complex</taxon>
    </lineage>
</organism>
<dbReference type="Gene3D" id="1.10.443.10">
    <property type="entry name" value="Intergrase catalytic core"/>
    <property type="match status" value="1"/>
</dbReference>
<comment type="similarity">
    <text evidence="1">Belongs to the 'phage' integrase family.</text>
</comment>
<feature type="domain" description="Tyr recombinase" evidence="5">
    <location>
        <begin position="179"/>
        <end position="353"/>
    </location>
</feature>
<dbReference type="OrthoDB" id="8201432at2"/>
<reference evidence="6 7" key="1">
    <citation type="submission" date="2014-12" db="EMBL/GenBank/DDBJ databases">
        <title>16Stimator: statistical estimation of ribosomal gene copy numbers from draft genome assemblies.</title>
        <authorList>
            <person name="Perisin M.A."/>
            <person name="Vetter M."/>
            <person name="Gilbert J.A."/>
            <person name="Bergelson J."/>
        </authorList>
    </citation>
    <scope>NUCLEOTIDE SEQUENCE [LARGE SCALE GENOMIC DNA]</scope>
    <source>
        <strain evidence="6 7">MEJ076</strain>
    </source>
</reference>
<evidence type="ECO:0000256" key="3">
    <source>
        <dbReference type="ARBA" id="ARBA00023125"/>
    </source>
</evidence>
<evidence type="ECO:0000313" key="7">
    <source>
        <dbReference type="Proteomes" id="UP000035017"/>
    </source>
</evidence>
<dbReference type="InterPro" id="IPR013762">
    <property type="entry name" value="Integrase-like_cat_sf"/>
</dbReference>
<keyword evidence="4" id="KW-0233">DNA recombination</keyword>